<dbReference type="Proteomes" id="UP000182652">
    <property type="component" value="Unassembled WGS sequence"/>
</dbReference>
<accession>A0A1H4I7D0</accession>
<dbReference type="AlphaFoldDB" id="A0A1H4I7D0"/>
<dbReference type="RefSeq" id="WP_066217207.1">
    <property type="nucleotide sequence ID" value="NZ_FNSN01000002.1"/>
</dbReference>
<organism evidence="2 3">
    <name type="scientific">Arthrobacter woluwensis</name>
    <dbReference type="NCBI Taxonomy" id="156980"/>
    <lineage>
        <taxon>Bacteria</taxon>
        <taxon>Bacillati</taxon>
        <taxon>Actinomycetota</taxon>
        <taxon>Actinomycetes</taxon>
        <taxon>Micrococcales</taxon>
        <taxon>Micrococcaceae</taxon>
        <taxon>Arthrobacter</taxon>
    </lineage>
</organism>
<protein>
    <submittedName>
        <fullName evidence="2">Uncharacterized protein</fullName>
    </submittedName>
</protein>
<gene>
    <name evidence="2" type="ORF">SAMN04489745_0099</name>
</gene>
<proteinExistence type="predicted"/>
<evidence type="ECO:0000313" key="3">
    <source>
        <dbReference type="Proteomes" id="UP000182652"/>
    </source>
</evidence>
<name>A0A1H4I7D0_9MICC</name>
<evidence type="ECO:0000313" key="2">
    <source>
        <dbReference type="EMBL" id="SEB29989.1"/>
    </source>
</evidence>
<reference evidence="2 3" key="1">
    <citation type="submission" date="2016-10" db="EMBL/GenBank/DDBJ databases">
        <authorList>
            <person name="de Groot N.N."/>
        </authorList>
    </citation>
    <scope>NUCLEOTIDE SEQUENCE [LARGE SCALE GENOMIC DNA]</scope>
    <source>
        <strain evidence="2 3">DSM 10495</strain>
    </source>
</reference>
<evidence type="ECO:0000256" key="1">
    <source>
        <dbReference type="SAM" id="Coils"/>
    </source>
</evidence>
<keyword evidence="3" id="KW-1185">Reference proteome</keyword>
<keyword evidence="1" id="KW-0175">Coiled coil</keyword>
<dbReference type="EMBL" id="FNSN01000002">
    <property type="protein sequence ID" value="SEB29989.1"/>
    <property type="molecule type" value="Genomic_DNA"/>
</dbReference>
<dbReference type="STRING" id="156980.SAMN04489745_0099"/>
<feature type="coiled-coil region" evidence="1">
    <location>
        <begin position="52"/>
        <end position="100"/>
    </location>
</feature>
<sequence>MATDQEIAEAIENAREEGALAERNRLRAFTGIPYVSVPDASLPEHKAYVPYERALTDEVANARDSLEETKRRLQRIEDQIDEAAAAHDEALQEHEQAHEKNAFTRLKGRLTENRLPEKKELDAYESQRSALQDRVFRQTESLHVLEDELRRVSAWLDDMFATTSTQGQARATDKEHAARDVTQRGFLRYRMDDFLEENPARKGSWRPDLPEGTLFGDHWRRDGDDDWHGGPRCGEWRCTWSSATGETFVWLAKKNRIREVWLLGDHIKTSEEALKLFSPLERRQNERNSLALVLDAYTNTYLRPGGGR</sequence>